<dbReference type="CDD" id="cd12087">
    <property type="entry name" value="TM_EGFR-like"/>
    <property type="match status" value="1"/>
</dbReference>
<evidence type="ECO:0000256" key="1">
    <source>
        <dbReference type="SAM" id="MobiDB-lite"/>
    </source>
</evidence>
<comment type="caution">
    <text evidence="3">The sequence shown here is derived from an EMBL/GenBank/DDBJ whole genome shotgun (WGS) entry which is preliminary data.</text>
</comment>
<proteinExistence type="predicted"/>
<dbReference type="EMBL" id="JAACJJ010000003">
    <property type="protein sequence ID" value="KAF5328801.1"/>
    <property type="molecule type" value="Genomic_DNA"/>
</dbReference>
<feature type="region of interest" description="Disordered" evidence="1">
    <location>
        <begin position="47"/>
        <end position="68"/>
    </location>
</feature>
<evidence type="ECO:0000313" key="3">
    <source>
        <dbReference type="EMBL" id="KAF5328801.1"/>
    </source>
</evidence>
<feature type="compositionally biased region" description="Basic and acidic residues" evidence="1">
    <location>
        <begin position="202"/>
        <end position="212"/>
    </location>
</feature>
<protein>
    <submittedName>
        <fullName evidence="3">Uncharacterized protein</fullName>
    </submittedName>
</protein>
<feature type="region of interest" description="Disordered" evidence="1">
    <location>
        <begin position="189"/>
        <end position="222"/>
    </location>
</feature>
<feature type="transmembrane region" description="Helical" evidence="2">
    <location>
        <begin position="75"/>
        <end position="96"/>
    </location>
</feature>
<evidence type="ECO:0000256" key="2">
    <source>
        <dbReference type="SAM" id="Phobius"/>
    </source>
</evidence>
<feature type="compositionally biased region" description="Polar residues" evidence="1">
    <location>
        <begin position="47"/>
        <end position="65"/>
    </location>
</feature>
<evidence type="ECO:0000313" key="4">
    <source>
        <dbReference type="Proteomes" id="UP000567179"/>
    </source>
</evidence>
<reference evidence="3 4" key="1">
    <citation type="journal article" date="2020" name="ISME J.">
        <title>Uncovering the hidden diversity of litter-decomposition mechanisms in mushroom-forming fungi.</title>
        <authorList>
            <person name="Floudas D."/>
            <person name="Bentzer J."/>
            <person name="Ahren D."/>
            <person name="Johansson T."/>
            <person name="Persson P."/>
            <person name="Tunlid A."/>
        </authorList>
    </citation>
    <scope>NUCLEOTIDE SEQUENCE [LARGE SCALE GENOMIC DNA]</scope>
    <source>
        <strain evidence="3 4">CBS 101986</strain>
    </source>
</reference>
<name>A0A8H5BTJ0_9AGAR</name>
<gene>
    <name evidence="3" type="ORF">D9619_011520</name>
</gene>
<accession>A0A8H5BTJ0</accession>
<sequence length="309" mass="33358">MKLLPIWPHTTGSTSPLNVRSLALRPSVDEASHLAFFARMAIYSRSLSPDPQTAPTSAPTSNEGKSSTSISTNTIIAGVLGAVGVLLLCVGVFVAVRIRYRKRHGLQAKSPWSTSGMETACSQKTLCNSKDGFIMAKTAQAGVMKGQASSWSEYSQMESVKEVPIESITMRTHGRRPTIEIDTSKLAGKYRKSSMGRPNSFPERKGGQEMKQLDPPTGPLDEYLNLGDEATNRNSMLSTYTLSLQLSRPSTSLSQISVQTISPIAFCDTPSNSHLPLALRPKALTPSPEEGQPQVDDTKDTTSSPNTLT</sequence>
<keyword evidence="2" id="KW-0472">Membrane</keyword>
<feature type="region of interest" description="Disordered" evidence="1">
    <location>
        <begin position="271"/>
        <end position="309"/>
    </location>
</feature>
<dbReference type="AlphaFoldDB" id="A0A8H5BTJ0"/>
<keyword evidence="4" id="KW-1185">Reference proteome</keyword>
<keyword evidence="2" id="KW-0812">Transmembrane</keyword>
<keyword evidence="2" id="KW-1133">Transmembrane helix</keyword>
<organism evidence="3 4">
    <name type="scientific">Psilocybe cf. subviscida</name>
    <dbReference type="NCBI Taxonomy" id="2480587"/>
    <lineage>
        <taxon>Eukaryota</taxon>
        <taxon>Fungi</taxon>
        <taxon>Dikarya</taxon>
        <taxon>Basidiomycota</taxon>
        <taxon>Agaricomycotina</taxon>
        <taxon>Agaricomycetes</taxon>
        <taxon>Agaricomycetidae</taxon>
        <taxon>Agaricales</taxon>
        <taxon>Agaricineae</taxon>
        <taxon>Strophariaceae</taxon>
        <taxon>Psilocybe</taxon>
    </lineage>
</organism>
<dbReference type="Proteomes" id="UP000567179">
    <property type="component" value="Unassembled WGS sequence"/>
</dbReference>